<evidence type="ECO:0000313" key="5">
    <source>
        <dbReference type="EMBL" id="PJZ51428.1"/>
    </source>
</evidence>
<feature type="repeat" description="ANK" evidence="3">
    <location>
        <begin position="332"/>
        <end position="364"/>
    </location>
</feature>
<dbReference type="SMART" id="SM00248">
    <property type="entry name" value="ANK"/>
    <property type="match status" value="17"/>
</dbReference>
<dbReference type="SUPFAM" id="SSF48403">
    <property type="entry name" value="Ankyrin repeat"/>
    <property type="match status" value="2"/>
</dbReference>
<keyword evidence="4" id="KW-1133">Transmembrane helix</keyword>
<dbReference type="Pfam" id="PF12796">
    <property type="entry name" value="Ank_2"/>
    <property type="match status" value="6"/>
</dbReference>
<dbReference type="EMBL" id="NPDV01000024">
    <property type="protein sequence ID" value="PJZ51428.1"/>
    <property type="molecule type" value="Genomic_DNA"/>
</dbReference>
<dbReference type="Proteomes" id="UP000232149">
    <property type="component" value="Unassembled WGS sequence"/>
</dbReference>
<feature type="repeat" description="ANK" evidence="3">
    <location>
        <begin position="575"/>
        <end position="607"/>
    </location>
</feature>
<evidence type="ECO:0000256" key="1">
    <source>
        <dbReference type="ARBA" id="ARBA00022737"/>
    </source>
</evidence>
<feature type="repeat" description="ANK" evidence="3">
    <location>
        <begin position="432"/>
        <end position="464"/>
    </location>
</feature>
<feature type="repeat" description="ANK" evidence="3">
    <location>
        <begin position="398"/>
        <end position="430"/>
    </location>
</feature>
<evidence type="ECO:0000313" key="6">
    <source>
        <dbReference type="EMBL" id="PJZ61669.1"/>
    </source>
</evidence>
<feature type="repeat" description="ANK" evidence="3">
    <location>
        <begin position="656"/>
        <end position="690"/>
    </location>
</feature>
<dbReference type="PROSITE" id="PS50088">
    <property type="entry name" value="ANK_REPEAT"/>
    <property type="match status" value="11"/>
</dbReference>
<keyword evidence="4" id="KW-0812">Transmembrane</keyword>
<accession>A0A2M9YIS1</accession>
<gene>
    <name evidence="6" type="ORF">CH376_11795</name>
    <name evidence="5" type="ORF">CH380_19915</name>
</gene>
<name>A0A2M9YIS1_9LEPT</name>
<proteinExistence type="predicted"/>
<feature type="repeat" description="ANK" evidence="3">
    <location>
        <begin position="180"/>
        <end position="212"/>
    </location>
</feature>
<protein>
    <submittedName>
        <fullName evidence="5">Uncharacterized protein</fullName>
    </submittedName>
</protein>
<feature type="transmembrane region" description="Helical" evidence="4">
    <location>
        <begin position="12"/>
        <end position="29"/>
    </location>
</feature>
<sequence length="723" mass="79463">MDMSYSSTSRRFLISFLALSILVFLLILYSNTRKIANSPDEEEFLDAAISDDLKKLKETFPKIKRVDVFPENWKCTALFFASKNVNLEAVQFLIERGADANGRGDCYSTPLIEAINEGSYEIVKLLIKRGADVNKKNRDKQNPLKAAIDNPILSAQFSNQIAKLLIKSGADVNGEKESFYTSTPLFSASIKSNLELVRLLLNAGANVNAADNMGNSVLSALMSFEWAPEESDSIYKITELLLAANAEINSVDVEGNSVLTKAALNPSLPLKMIQLLLDRGADVNSINSTGDSALSLLIENYRLWHETKDLTRRKIKLLIKEGANIHLKNTKTGCTPLQLSIRSDIPEISKLLILGGAEINSNSECEIVSLSEAAFYDSAETVKLLLDHGSQEINAQKQNGTPLINAVQNGNFSLVKMLITQGANIDAQHTVEGCTALYYAARHGSFAITKYLLDQGAITETKEPCKNSILIAAVLSDSYSTVKLLLDYGLKDVNGQNDEGTPLTVAASYSSLSILRLLLERGAKINLQDNKGDTPLNALVKEANFNDNNDLKWNVIERAKFFIRHGAQVNLQNKEGVTPLLSSALRYPYDLTKLLIDKGADVNAKSDFGCSILLKAVSVKWIYFREDMWPEELNQQYRTAKLLISKGADVNAKNEDGYTVLMAAIWPGKTSAKLAKLLIDHGADVNAKSKNGLTPLQKAINENQLEVIHLLLEKGAKNESRGD</sequence>
<dbReference type="PROSITE" id="PS50297">
    <property type="entry name" value="ANK_REP_REGION"/>
    <property type="match status" value="9"/>
</dbReference>
<keyword evidence="2 3" id="KW-0040">ANK repeat</keyword>
<feature type="repeat" description="ANK" evidence="3">
    <location>
        <begin position="109"/>
        <end position="138"/>
    </location>
</feature>
<feature type="repeat" description="ANK" evidence="3">
    <location>
        <begin position="254"/>
        <end position="288"/>
    </location>
</feature>
<keyword evidence="1" id="KW-0677">Repeat</keyword>
<keyword evidence="4" id="KW-0472">Membrane</keyword>
<feature type="repeat" description="ANK" evidence="3">
    <location>
        <begin position="691"/>
        <end position="723"/>
    </location>
</feature>
<keyword evidence="7" id="KW-1185">Reference proteome</keyword>
<feature type="repeat" description="ANK" evidence="3">
    <location>
        <begin position="76"/>
        <end position="105"/>
    </location>
</feature>
<dbReference type="Gene3D" id="1.25.40.20">
    <property type="entry name" value="Ankyrin repeat-containing domain"/>
    <property type="match status" value="5"/>
</dbReference>
<reference evidence="7 8" key="1">
    <citation type="submission" date="2017-07" db="EMBL/GenBank/DDBJ databases">
        <title>Leptospira spp. isolated from tropical soils.</title>
        <authorList>
            <person name="Thibeaux R."/>
            <person name="Iraola G."/>
            <person name="Ferres I."/>
            <person name="Bierque E."/>
            <person name="Girault D."/>
            <person name="Soupe-Gilbert M.-E."/>
            <person name="Picardeau M."/>
            <person name="Goarant C."/>
        </authorList>
    </citation>
    <scope>NUCLEOTIDE SEQUENCE [LARGE SCALE GENOMIC DNA]</scope>
    <source>
        <strain evidence="5 8">FH2-B-C1</strain>
        <strain evidence="6 7">FH2-B-D1</strain>
    </source>
</reference>
<organism evidence="5 8">
    <name type="scientific">Leptospira adleri</name>
    <dbReference type="NCBI Taxonomy" id="2023186"/>
    <lineage>
        <taxon>Bacteria</taxon>
        <taxon>Pseudomonadati</taxon>
        <taxon>Spirochaetota</taxon>
        <taxon>Spirochaetia</taxon>
        <taxon>Leptospirales</taxon>
        <taxon>Leptospiraceae</taxon>
        <taxon>Leptospira</taxon>
    </lineage>
</organism>
<comment type="caution">
    <text evidence="5">The sequence shown here is derived from an EMBL/GenBank/DDBJ whole genome shotgun (WGS) entry which is preliminary data.</text>
</comment>
<dbReference type="InterPro" id="IPR002110">
    <property type="entry name" value="Ankyrin_rpt"/>
</dbReference>
<dbReference type="Proteomes" id="UP000232188">
    <property type="component" value="Unassembled WGS sequence"/>
</dbReference>
<evidence type="ECO:0000256" key="2">
    <source>
        <dbReference type="ARBA" id="ARBA00023043"/>
    </source>
</evidence>
<feature type="repeat" description="ANK" evidence="3">
    <location>
        <begin position="498"/>
        <end position="530"/>
    </location>
</feature>
<dbReference type="EMBL" id="NPDU01000027">
    <property type="protein sequence ID" value="PJZ61669.1"/>
    <property type="molecule type" value="Genomic_DNA"/>
</dbReference>
<dbReference type="AlphaFoldDB" id="A0A2M9YIS1"/>
<dbReference type="InterPro" id="IPR036770">
    <property type="entry name" value="Ankyrin_rpt-contain_sf"/>
</dbReference>
<evidence type="ECO:0000313" key="7">
    <source>
        <dbReference type="Proteomes" id="UP000232149"/>
    </source>
</evidence>
<dbReference type="PANTHER" id="PTHR24198">
    <property type="entry name" value="ANKYRIN REPEAT AND PROTEIN KINASE DOMAIN-CONTAINING PROTEIN"/>
    <property type="match status" value="1"/>
</dbReference>
<dbReference type="PANTHER" id="PTHR24198:SF165">
    <property type="entry name" value="ANKYRIN REPEAT-CONTAINING PROTEIN-RELATED"/>
    <property type="match status" value="1"/>
</dbReference>
<evidence type="ECO:0000256" key="4">
    <source>
        <dbReference type="SAM" id="Phobius"/>
    </source>
</evidence>
<dbReference type="RefSeq" id="WP_100787517.1">
    <property type="nucleotide sequence ID" value="NZ_NPDU01000027.1"/>
</dbReference>
<evidence type="ECO:0000256" key="3">
    <source>
        <dbReference type="PROSITE-ProRule" id="PRU00023"/>
    </source>
</evidence>
<dbReference type="PRINTS" id="PR01415">
    <property type="entry name" value="ANKYRIN"/>
</dbReference>
<evidence type="ECO:0000313" key="8">
    <source>
        <dbReference type="Proteomes" id="UP000232188"/>
    </source>
</evidence>